<name>A0A7V8FWQ5_9BURK</name>
<feature type="domain" description="ABC transmembrane type-1" evidence="8">
    <location>
        <begin position="62"/>
        <end position="242"/>
    </location>
</feature>
<dbReference type="EMBL" id="WNDX01000058">
    <property type="protein sequence ID" value="KAF1043550.1"/>
    <property type="molecule type" value="Genomic_DNA"/>
</dbReference>
<dbReference type="PANTHER" id="PTHR30151:SF0">
    <property type="entry name" value="ABC TRANSPORTER PERMEASE PROTEIN MJ0413-RELATED"/>
    <property type="match status" value="1"/>
</dbReference>
<protein>
    <submittedName>
        <fullName evidence="9">Putative aliphatic sulfonates transport permease protein SsuC</fullName>
    </submittedName>
</protein>
<keyword evidence="5 7" id="KW-1133">Transmembrane helix</keyword>
<keyword evidence="6 7" id="KW-0472">Membrane</keyword>
<evidence type="ECO:0000313" key="9">
    <source>
        <dbReference type="EMBL" id="KAF1043550.1"/>
    </source>
</evidence>
<evidence type="ECO:0000256" key="1">
    <source>
        <dbReference type="ARBA" id="ARBA00004651"/>
    </source>
</evidence>
<dbReference type="AlphaFoldDB" id="A0A7V8FWQ5"/>
<evidence type="ECO:0000256" key="6">
    <source>
        <dbReference type="ARBA" id="ARBA00023136"/>
    </source>
</evidence>
<evidence type="ECO:0000313" key="10">
    <source>
        <dbReference type="Proteomes" id="UP000462435"/>
    </source>
</evidence>
<dbReference type="InterPro" id="IPR035906">
    <property type="entry name" value="MetI-like_sf"/>
</dbReference>
<organism evidence="9 10">
    <name type="scientific">Herbaspirillum frisingense</name>
    <dbReference type="NCBI Taxonomy" id="92645"/>
    <lineage>
        <taxon>Bacteria</taxon>
        <taxon>Pseudomonadati</taxon>
        <taxon>Pseudomonadota</taxon>
        <taxon>Betaproteobacteria</taxon>
        <taxon>Burkholderiales</taxon>
        <taxon>Oxalobacteraceae</taxon>
        <taxon>Herbaspirillum</taxon>
    </lineage>
</organism>
<proteinExistence type="inferred from homology"/>
<dbReference type="Proteomes" id="UP000462435">
    <property type="component" value="Unassembled WGS sequence"/>
</dbReference>
<dbReference type="CDD" id="cd06261">
    <property type="entry name" value="TM_PBP2"/>
    <property type="match status" value="1"/>
</dbReference>
<dbReference type="PANTHER" id="PTHR30151">
    <property type="entry name" value="ALKANE SULFONATE ABC TRANSPORTER-RELATED, MEMBRANE SUBUNIT"/>
    <property type="match status" value="1"/>
</dbReference>
<evidence type="ECO:0000256" key="5">
    <source>
        <dbReference type="ARBA" id="ARBA00022989"/>
    </source>
</evidence>
<feature type="transmembrane region" description="Helical" evidence="7">
    <location>
        <begin position="103"/>
        <end position="122"/>
    </location>
</feature>
<evidence type="ECO:0000259" key="8">
    <source>
        <dbReference type="PROSITE" id="PS50928"/>
    </source>
</evidence>
<evidence type="ECO:0000256" key="3">
    <source>
        <dbReference type="ARBA" id="ARBA00022475"/>
    </source>
</evidence>
<evidence type="ECO:0000256" key="7">
    <source>
        <dbReference type="RuleBase" id="RU363032"/>
    </source>
</evidence>
<gene>
    <name evidence="9" type="primary">ssuC_7</name>
    <name evidence="9" type="ORF">GAK35_02168</name>
</gene>
<comment type="similarity">
    <text evidence="7">Belongs to the binding-protein-dependent transport system permease family.</text>
</comment>
<dbReference type="Gene3D" id="1.10.3720.10">
    <property type="entry name" value="MetI-like"/>
    <property type="match status" value="1"/>
</dbReference>
<dbReference type="Pfam" id="PF00528">
    <property type="entry name" value="BPD_transp_1"/>
    <property type="match status" value="1"/>
</dbReference>
<feature type="transmembrane region" description="Helical" evidence="7">
    <location>
        <begin position="128"/>
        <end position="147"/>
    </location>
</feature>
<reference evidence="10" key="1">
    <citation type="journal article" date="2020" name="MBio">
        <title>Horizontal gene transfer to a defensive symbiont with a reduced genome amongst a multipartite beetle microbiome.</title>
        <authorList>
            <person name="Waterworth S.C."/>
            <person name="Florez L.V."/>
            <person name="Rees E.R."/>
            <person name="Hertweck C."/>
            <person name="Kaltenpoth M."/>
            <person name="Kwan J.C."/>
        </authorList>
    </citation>
    <scope>NUCLEOTIDE SEQUENCE [LARGE SCALE GENOMIC DNA]</scope>
</reference>
<sequence>MRTPTIEQWANWARWLSIPLFLAAWQLVAGLEIVNPMLFPPPTVVAKSFVDYFLHGDGLQDTSWSIARVVIGYGAGAAAGILVGVLTGGNAVLAGLLSPVFQLLRPIPPIAFVPIVIVWFGLTELGKWFLVFWGVFFTVWLAAHMGVQRASETLVRAASTLGATRWQLLWTVQLPDALPVIFVGLRASLSIAFYTLVAAELAGAYAGIAYRLEVTQQNMQIGHMMAGLLVLGFISTISDRLFQALSQRLLHWAH</sequence>
<evidence type="ECO:0000256" key="2">
    <source>
        <dbReference type="ARBA" id="ARBA00022448"/>
    </source>
</evidence>
<evidence type="ECO:0000256" key="4">
    <source>
        <dbReference type="ARBA" id="ARBA00022692"/>
    </source>
</evidence>
<comment type="subcellular location">
    <subcellularLocation>
        <location evidence="1 7">Cell membrane</location>
        <topology evidence="1 7">Multi-pass membrane protein</topology>
    </subcellularLocation>
</comment>
<comment type="caution">
    <text evidence="9">The sequence shown here is derived from an EMBL/GenBank/DDBJ whole genome shotgun (WGS) entry which is preliminary data.</text>
</comment>
<feature type="transmembrane region" description="Helical" evidence="7">
    <location>
        <begin position="191"/>
        <end position="212"/>
    </location>
</feature>
<dbReference type="GO" id="GO:0005886">
    <property type="term" value="C:plasma membrane"/>
    <property type="evidence" value="ECO:0007669"/>
    <property type="project" value="UniProtKB-SubCell"/>
</dbReference>
<dbReference type="PROSITE" id="PS50928">
    <property type="entry name" value="ABC_TM1"/>
    <property type="match status" value="1"/>
</dbReference>
<dbReference type="SUPFAM" id="SSF161098">
    <property type="entry name" value="MetI-like"/>
    <property type="match status" value="1"/>
</dbReference>
<feature type="transmembrane region" description="Helical" evidence="7">
    <location>
        <begin position="70"/>
        <end position="96"/>
    </location>
</feature>
<accession>A0A7V8FWQ5</accession>
<dbReference type="GO" id="GO:0055085">
    <property type="term" value="P:transmembrane transport"/>
    <property type="evidence" value="ECO:0007669"/>
    <property type="project" value="InterPro"/>
</dbReference>
<keyword evidence="4 7" id="KW-0812">Transmembrane</keyword>
<feature type="transmembrane region" description="Helical" evidence="7">
    <location>
        <begin position="224"/>
        <end position="242"/>
    </location>
</feature>
<dbReference type="InterPro" id="IPR000515">
    <property type="entry name" value="MetI-like"/>
</dbReference>
<keyword evidence="3" id="KW-1003">Cell membrane</keyword>
<keyword evidence="2 7" id="KW-0813">Transport</keyword>